<dbReference type="InterPro" id="IPR036291">
    <property type="entry name" value="NAD(P)-bd_dom_sf"/>
</dbReference>
<protein>
    <recommendedName>
        <fullName evidence="4">NmrA-like domain-containing protein</fullName>
    </recommendedName>
</protein>
<dbReference type="Pfam" id="PF05368">
    <property type="entry name" value="NmrA"/>
    <property type="match status" value="1"/>
</dbReference>
<dbReference type="CDD" id="cd05259">
    <property type="entry name" value="PCBER_SDR_a"/>
    <property type="match status" value="1"/>
</dbReference>
<evidence type="ECO:0000313" key="6">
    <source>
        <dbReference type="Proteomes" id="UP000019116"/>
    </source>
</evidence>
<dbReference type="PANTHER" id="PTHR43349">
    <property type="entry name" value="PINORESINOL REDUCTASE-RELATED"/>
    <property type="match status" value="1"/>
</dbReference>
<organism evidence="5">
    <name type="scientific">Triticum aestivum</name>
    <name type="common">Wheat</name>
    <dbReference type="NCBI Taxonomy" id="4565"/>
    <lineage>
        <taxon>Eukaryota</taxon>
        <taxon>Viridiplantae</taxon>
        <taxon>Streptophyta</taxon>
        <taxon>Embryophyta</taxon>
        <taxon>Tracheophyta</taxon>
        <taxon>Spermatophyta</taxon>
        <taxon>Magnoliopsida</taxon>
        <taxon>Liliopsida</taxon>
        <taxon>Poales</taxon>
        <taxon>Poaceae</taxon>
        <taxon>BOP clade</taxon>
        <taxon>Pooideae</taxon>
        <taxon>Triticodae</taxon>
        <taxon>Triticeae</taxon>
        <taxon>Triticinae</taxon>
        <taxon>Triticum</taxon>
    </lineage>
</organism>
<dbReference type="OrthoDB" id="419598at2759"/>
<dbReference type="SUPFAM" id="SSF51735">
    <property type="entry name" value="NAD(P)-binding Rossmann-fold domains"/>
    <property type="match status" value="1"/>
</dbReference>
<reference evidence="5" key="2">
    <citation type="submission" date="2018-10" db="UniProtKB">
        <authorList>
            <consortium name="EnsemblPlants"/>
        </authorList>
    </citation>
    <scope>IDENTIFICATION</scope>
</reference>
<dbReference type="KEGG" id="taes:123154222"/>
<evidence type="ECO:0000256" key="1">
    <source>
        <dbReference type="ARBA" id="ARBA00005725"/>
    </source>
</evidence>
<sequence length="307" mass="34540">MEKSKVLVVGGTGYIGRRIVRASLAHGHRTFILMRPEIGLNIDKLQLLLSFKAHGALLIEASMEDHRSLVAAVKQVDVVVSAISGLQFLLQLKLVEAIKEAGNIKRFLPSEFGIDPARMGHALEPGRITFDEKMEIRRAIEEANIPHTYVSANCFPAFFVPNLSQMRTLLPPKEKVQVYGDGNVKVIFMDEDDVATYTIKSIDDPRALNKTIYLRPPENILSQTELIAKWEKLSGEVLERIPIPSDEFLASMEGMDITNQMAVGHFHHIFYEGCSTNFDIGEDGEEASLLYPEVRCTSMEDYMKRYL</sequence>
<dbReference type="GO" id="GO:0010283">
    <property type="term" value="F:pinoresinol reductase activity"/>
    <property type="evidence" value="ECO:0007669"/>
    <property type="project" value="UniProtKB-ARBA"/>
</dbReference>
<dbReference type="PaxDb" id="4565-Traes_7AS_94BEBA950.1"/>
<gene>
    <name evidence="5" type="primary">LOC123154222</name>
</gene>
<dbReference type="Gramene" id="TraesCS7A02G211400.1">
    <property type="protein sequence ID" value="TraesCS7A02G211400.1"/>
    <property type="gene ID" value="TraesCS7A02G211400"/>
</dbReference>
<dbReference type="Gramene" id="TraesNOR7A03G03918780.1">
    <property type="protein sequence ID" value="TraesNOR7A03G03918780.1"/>
    <property type="gene ID" value="TraesNOR7A03G03918780"/>
</dbReference>
<dbReference type="STRING" id="4565.A0A3B6RCI4"/>
<dbReference type="Gene3D" id="3.40.50.720">
    <property type="entry name" value="NAD(P)-binding Rossmann-like Domain"/>
    <property type="match status" value="1"/>
</dbReference>
<reference evidence="5" key="1">
    <citation type="submission" date="2018-08" db="EMBL/GenBank/DDBJ databases">
        <authorList>
            <person name="Rossello M."/>
        </authorList>
    </citation>
    <scope>NUCLEOTIDE SEQUENCE [LARGE SCALE GENOMIC DNA]</scope>
    <source>
        <strain evidence="5">cv. Chinese Spring</strain>
    </source>
</reference>
<dbReference type="GO" id="GO:0009807">
    <property type="term" value="P:lignan biosynthetic process"/>
    <property type="evidence" value="ECO:0000318"/>
    <property type="project" value="GO_Central"/>
</dbReference>
<dbReference type="Gramene" id="TraesCS7A03G0493200.1">
    <property type="protein sequence ID" value="TraesCS7A03G0493200.1.CDS"/>
    <property type="gene ID" value="TraesCS7A03G0493200"/>
</dbReference>
<dbReference type="Proteomes" id="UP000019116">
    <property type="component" value="Chromosome 7A"/>
</dbReference>
<evidence type="ECO:0000313" key="5">
    <source>
        <dbReference type="EnsemblPlants" id="TraesCS7A02G211400.1"/>
    </source>
</evidence>
<keyword evidence="2" id="KW-0521">NADP</keyword>
<accession>A0A3B6RCI4</accession>
<dbReference type="GeneID" id="123154222"/>
<dbReference type="OMA" id="AQMANAM"/>
<keyword evidence="3" id="KW-0560">Oxidoreductase</keyword>
<dbReference type="InterPro" id="IPR008030">
    <property type="entry name" value="NmrA-like"/>
</dbReference>
<name>A0A3B6RCI4_WHEAT</name>
<dbReference type="Gene3D" id="3.90.25.10">
    <property type="entry name" value="UDP-galactose 4-epimerase, domain 1"/>
    <property type="match status" value="1"/>
</dbReference>
<dbReference type="InterPro" id="IPR045312">
    <property type="entry name" value="PCBER-like"/>
</dbReference>
<evidence type="ECO:0000259" key="4">
    <source>
        <dbReference type="Pfam" id="PF05368"/>
    </source>
</evidence>
<dbReference type="RefSeq" id="XP_044428933.1">
    <property type="nucleotide sequence ID" value="XM_044572998.1"/>
</dbReference>
<proteinExistence type="inferred from homology"/>
<dbReference type="AlphaFoldDB" id="A0A3B6RCI4"/>
<dbReference type="InterPro" id="IPR050608">
    <property type="entry name" value="NmrA-type/Isoflavone_red_sf"/>
</dbReference>
<comment type="similarity">
    <text evidence="1">Belongs to the NmrA-type oxidoreductase family. Isoflavone reductase subfamily.</text>
</comment>
<dbReference type="EnsemblPlants" id="TraesCS7A02G211400.1">
    <property type="protein sequence ID" value="TraesCS7A02G211400.1"/>
    <property type="gene ID" value="TraesCS7A02G211400"/>
</dbReference>
<feature type="domain" description="NmrA-like" evidence="4">
    <location>
        <begin position="2"/>
        <end position="303"/>
    </location>
</feature>
<dbReference type="SMR" id="A0A3B6RCI4"/>
<dbReference type="GO" id="GO:0050664">
    <property type="term" value="F:oxidoreductase activity, acting on NAD(P)H, oxygen as acceptor"/>
    <property type="evidence" value="ECO:0000318"/>
    <property type="project" value="GO_Central"/>
</dbReference>
<keyword evidence="6" id="KW-1185">Reference proteome</keyword>
<dbReference type="PANTHER" id="PTHR43349:SF4">
    <property type="entry name" value="PINORESINOL REDUCTASE 1-RELATED"/>
    <property type="match status" value="1"/>
</dbReference>
<evidence type="ECO:0000256" key="2">
    <source>
        <dbReference type="ARBA" id="ARBA00022857"/>
    </source>
</evidence>
<evidence type="ECO:0000256" key="3">
    <source>
        <dbReference type="ARBA" id="ARBA00023002"/>
    </source>
</evidence>